<dbReference type="FunFam" id="3.30.479.30:FF:000004">
    <property type="entry name" value="Putative membrane protease family, stomatin"/>
    <property type="match status" value="1"/>
</dbReference>
<sequence length="290" mass="33183">MQLAKIPVHPDALEKEKINPYLNDNKPQNKYPRENLVENEKNMSLGGSYQNYIYKCGECCGNCSAFCPCNPFVEYPYKKIEQGFVGVYLRFGKYVKTMPPGLQYFNPCTDKLIKIDCRTQMIDCQKQYVITKDNILILVDASVYYRVLEPKKAIFYIYDIQMAISQITLAAIKSVIGAYTLQDVLEKRTEIQDYIQQFVDDHVDDWGIDIELMMIKDIQINERIKSALAQAATELRAAQAKILIAESNVQSAKLMKQAAELLSANAAMQIRYLDVINKIGNEQQTKVMII</sequence>
<dbReference type="EMBL" id="CT868671">
    <property type="protein sequence ID" value="CAK93252.1"/>
    <property type="molecule type" value="Genomic_DNA"/>
</dbReference>
<evidence type="ECO:0000256" key="1">
    <source>
        <dbReference type="ARBA" id="ARBA00008164"/>
    </source>
</evidence>
<reference evidence="4 5" key="1">
    <citation type="journal article" date="2006" name="Nature">
        <title>Global trends of whole-genome duplications revealed by the ciliate Paramecium tetraurelia.</title>
        <authorList>
            <consortium name="Genoscope"/>
            <person name="Aury J.-M."/>
            <person name="Jaillon O."/>
            <person name="Duret L."/>
            <person name="Noel B."/>
            <person name="Jubin C."/>
            <person name="Porcel B.M."/>
            <person name="Segurens B."/>
            <person name="Daubin V."/>
            <person name="Anthouard V."/>
            <person name="Aiach N."/>
            <person name="Arnaiz O."/>
            <person name="Billaut A."/>
            <person name="Beisson J."/>
            <person name="Blanc I."/>
            <person name="Bouhouche K."/>
            <person name="Camara F."/>
            <person name="Duharcourt S."/>
            <person name="Guigo R."/>
            <person name="Gogendeau D."/>
            <person name="Katinka M."/>
            <person name="Keller A.-M."/>
            <person name="Kissmehl R."/>
            <person name="Klotz C."/>
            <person name="Koll F."/>
            <person name="Le Moue A."/>
            <person name="Lepere C."/>
            <person name="Malinsky S."/>
            <person name="Nowacki M."/>
            <person name="Nowak J.K."/>
            <person name="Plattner H."/>
            <person name="Poulain J."/>
            <person name="Ruiz F."/>
            <person name="Serrano V."/>
            <person name="Zagulski M."/>
            <person name="Dessen P."/>
            <person name="Betermier M."/>
            <person name="Weissenbach J."/>
            <person name="Scarpelli C."/>
            <person name="Schachter V."/>
            <person name="Sperling L."/>
            <person name="Meyer E."/>
            <person name="Cohen J."/>
            <person name="Wincker P."/>
        </authorList>
    </citation>
    <scope>NUCLEOTIDE SEQUENCE [LARGE SCALE GENOMIC DNA]</scope>
    <source>
        <strain evidence="4 5">Stock d4-2</strain>
    </source>
</reference>
<dbReference type="PANTHER" id="PTHR10264">
    <property type="entry name" value="BAND 7 PROTEIN-RELATED"/>
    <property type="match status" value="1"/>
</dbReference>
<dbReference type="GO" id="GO:0098552">
    <property type="term" value="C:side of membrane"/>
    <property type="evidence" value="ECO:0007669"/>
    <property type="project" value="UniProtKB-ARBA"/>
</dbReference>
<dbReference type="InterPro" id="IPR001972">
    <property type="entry name" value="Stomatin_HflK_fam"/>
</dbReference>
<keyword evidence="2" id="KW-0175">Coiled coil</keyword>
<feature type="coiled-coil region" evidence="2">
    <location>
        <begin position="221"/>
        <end position="248"/>
    </location>
</feature>
<dbReference type="Pfam" id="PF01145">
    <property type="entry name" value="Band_7"/>
    <property type="match status" value="1"/>
</dbReference>
<dbReference type="Gene3D" id="6.10.250.2090">
    <property type="match status" value="1"/>
</dbReference>
<dbReference type="OrthoDB" id="283711at2759"/>
<evidence type="ECO:0000259" key="3">
    <source>
        <dbReference type="SMART" id="SM00244"/>
    </source>
</evidence>
<dbReference type="InterPro" id="IPR001107">
    <property type="entry name" value="Band_7"/>
</dbReference>
<dbReference type="STRING" id="5888.A0ED85"/>
<dbReference type="SUPFAM" id="SSF117892">
    <property type="entry name" value="Band 7/SPFH domain"/>
    <property type="match status" value="1"/>
</dbReference>
<dbReference type="InterPro" id="IPR036013">
    <property type="entry name" value="Band_7/SPFH_dom_sf"/>
</dbReference>
<organism evidence="4 5">
    <name type="scientific">Paramecium tetraurelia</name>
    <dbReference type="NCBI Taxonomy" id="5888"/>
    <lineage>
        <taxon>Eukaryota</taxon>
        <taxon>Sar</taxon>
        <taxon>Alveolata</taxon>
        <taxon>Ciliophora</taxon>
        <taxon>Intramacronucleata</taxon>
        <taxon>Oligohymenophorea</taxon>
        <taxon>Peniculida</taxon>
        <taxon>Parameciidae</taxon>
        <taxon>Paramecium</taxon>
    </lineage>
</organism>
<dbReference type="InterPro" id="IPR043202">
    <property type="entry name" value="Band-7_stomatin-like"/>
</dbReference>
<comment type="similarity">
    <text evidence="1">Belongs to the band 7/mec-2 family.</text>
</comment>
<dbReference type="GO" id="GO:0005886">
    <property type="term" value="C:plasma membrane"/>
    <property type="evidence" value="ECO:0000318"/>
    <property type="project" value="GO_Central"/>
</dbReference>
<dbReference type="HOGENOM" id="CLU_024949_4_1_1"/>
<evidence type="ECO:0000313" key="4">
    <source>
        <dbReference type="EMBL" id="CAK93252.1"/>
    </source>
</evidence>
<dbReference type="AlphaFoldDB" id="A0ED85"/>
<name>A0ED85_PARTE</name>
<dbReference type="GeneID" id="5046434"/>
<dbReference type="InParanoid" id="A0ED85"/>
<dbReference type="KEGG" id="ptm:GSPATT00004121001"/>
<dbReference type="RefSeq" id="XP_001460649.1">
    <property type="nucleotide sequence ID" value="XM_001460612.1"/>
</dbReference>
<dbReference type="SMART" id="SM00244">
    <property type="entry name" value="PHB"/>
    <property type="match status" value="1"/>
</dbReference>
<dbReference type="OMA" id="CEHILYF"/>
<dbReference type="Proteomes" id="UP000000600">
    <property type="component" value="Unassembled WGS sequence"/>
</dbReference>
<protein>
    <recommendedName>
        <fullName evidence="3">Band 7 domain-containing protein</fullName>
    </recommendedName>
</protein>
<feature type="domain" description="Band 7" evidence="3">
    <location>
        <begin position="75"/>
        <end position="232"/>
    </location>
</feature>
<evidence type="ECO:0000256" key="2">
    <source>
        <dbReference type="SAM" id="Coils"/>
    </source>
</evidence>
<gene>
    <name evidence="4" type="ORF">GSPATT00004121001</name>
</gene>
<accession>A0ED85</accession>
<dbReference type="PRINTS" id="PR00721">
    <property type="entry name" value="STOMATIN"/>
</dbReference>
<dbReference type="PANTHER" id="PTHR10264:SF19">
    <property type="entry name" value="AT06885P-RELATED"/>
    <property type="match status" value="1"/>
</dbReference>
<proteinExistence type="inferred from homology"/>
<evidence type="ECO:0000313" key="5">
    <source>
        <dbReference type="Proteomes" id="UP000000600"/>
    </source>
</evidence>
<keyword evidence="5" id="KW-1185">Reference proteome</keyword>
<dbReference type="Gene3D" id="3.30.479.30">
    <property type="entry name" value="Band 7 domain"/>
    <property type="match status" value="1"/>
</dbReference>
<dbReference type="eggNOG" id="KOG2621">
    <property type="taxonomic scope" value="Eukaryota"/>
</dbReference>